<evidence type="ECO:0008006" key="5">
    <source>
        <dbReference type="Google" id="ProtNLM"/>
    </source>
</evidence>
<dbReference type="Gene3D" id="3.40.50.2000">
    <property type="entry name" value="Glycogen Phosphorylase B"/>
    <property type="match status" value="2"/>
</dbReference>
<dbReference type="EMBL" id="MFZH01000023">
    <property type="protein sequence ID" value="OGK18867.1"/>
    <property type="molecule type" value="Genomic_DNA"/>
</dbReference>
<accession>A0A1F7GIV5</accession>
<name>A0A1F7GIV5_9BACT</name>
<feature type="domain" description="Glycosyl transferase family 1" evidence="1">
    <location>
        <begin position="201"/>
        <end position="352"/>
    </location>
</feature>
<dbReference type="InterPro" id="IPR001296">
    <property type="entry name" value="Glyco_trans_1"/>
</dbReference>
<sequence>MKIALVHDQLQEFGGAERVLVSLKKIFPEADVYTSFYNPEKLGKHAELFKDWKVITSWADKVYPFKRFFSPFRFITPLLWKFFNFSNYDLVISSSGAYMSKGVKTSGKTVHFCYLHHQPKYLYGYETPSNWQKHLIIRIYGNFINHFLRMYDFKTSQTVDHFIVNSQEMQRRCEKFYKRESTVIYPPVAIPQVLEDSRVKALEGSRYYLTISRLSGPKHIDLLVKAANKKKFLLKIGGVGRDENYLRSIAGETIEFLGSVDDREFEKLFAGAKAFLHAAVDDEFGIAPVEAMGWGVPVIALASGGLKETVKEGKNGFLFNELREDSLIGAIEKLEKLTDAQYLEMRKTARNEAEKYSEDVFKEKILAFVKTYS</sequence>
<proteinExistence type="predicted"/>
<dbReference type="GO" id="GO:0016757">
    <property type="term" value="F:glycosyltransferase activity"/>
    <property type="evidence" value="ECO:0007669"/>
    <property type="project" value="InterPro"/>
</dbReference>
<evidence type="ECO:0000313" key="4">
    <source>
        <dbReference type="Proteomes" id="UP000176850"/>
    </source>
</evidence>
<evidence type="ECO:0000259" key="2">
    <source>
        <dbReference type="Pfam" id="PF13439"/>
    </source>
</evidence>
<feature type="domain" description="Glycosyltransferase subfamily 4-like N-terminal" evidence="2">
    <location>
        <begin position="13"/>
        <end position="188"/>
    </location>
</feature>
<comment type="caution">
    <text evidence="3">The sequence shown here is derived from an EMBL/GenBank/DDBJ whole genome shotgun (WGS) entry which is preliminary data.</text>
</comment>
<evidence type="ECO:0000313" key="3">
    <source>
        <dbReference type="EMBL" id="OGK18867.1"/>
    </source>
</evidence>
<dbReference type="Pfam" id="PF13439">
    <property type="entry name" value="Glyco_transf_4"/>
    <property type="match status" value="1"/>
</dbReference>
<dbReference type="InterPro" id="IPR050194">
    <property type="entry name" value="Glycosyltransferase_grp1"/>
</dbReference>
<dbReference type="PANTHER" id="PTHR45947">
    <property type="entry name" value="SULFOQUINOVOSYL TRANSFERASE SQD2"/>
    <property type="match status" value="1"/>
</dbReference>
<dbReference type="PANTHER" id="PTHR45947:SF3">
    <property type="entry name" value="SULFOQUINOVOSYL TRANSFERASE SQD2"/>
    <property type="match status" value="1"/>
</dbReference>
<dbReference type="AlphaFoldDB" id="A0A1F7GIV5"/>
<organism evidence="3 4">
    <name type="scientific">Candidatus Roizmanbacteria bacterium RIFCSPHIGHO2_01_FULL_39_24</name>
    <dbReference type="NCBI Taxonomy" id="1802032"/>
    <lineage>
        <taxon>Bacteria</taxon>
        <taxon>Candidatus Roizmaniibacteriota</taxon>
    </lineage>
</organism>
<dbReference type="Pfam" id="PF00534">
    <property type="entry name" value="Glycos_transf_1"/>
    <property type="match status" value="1"/>
</dbReference>
<dbReference type="SUPFAM" id="SSF53756">
    <property type="entry name" value="UDP-Glycosyltransferase/glycogen phosphorylase"/>
    <property type="match status" value="1"/>
</dbReference>
<dbReference type="Proteomes" id="UP000176850">
    <property type="component" value="Unassembled WGS sequence"/>
</dbReference>
<gene>
    <name evidence="3" type="ORF">A2799_02275</name>
</gene>
<protein>
    <recommendedName>
        <fullName evidence="5">Glycosyl transferase family 1 domain-containing protein</fullName>
    </recommendedName>
</protein>
<evidence type="ECO:0000259" key="1">
    <source>
        <dbReference type="Pfam" id="PF00534"/>
    </source>
</evidence>
<reference evidence="3 4" key="1">
    <citation type="journal article" date="2016" name="Nat. Commun.">
        <title>Thousands of microbial genomes shed light on interconnected biogeochemical processes in an aquifer system.</title>
        <authorList>
            <person name="Anantharaman K."/>
            <person name="Brown C.T."/>
            <person name="Hug L.A."/>
            <person name="Sharon I."/>
            <person name="Castelle C.J."/>
            <person name="Probst A.J."/>
            <person name="Thomas B.C."/>
            <person name="Singh A."/>
            <person name="Wilkins M.J."/>
            <person name="Karaoz U."/>
            <person name="Brodie E.L."/>
            <person name="Williams K.H."/>
            <person name="Hubbard S.S."/>
            <person name="Banfield J.F."/>
        </authorList>
    </citation>
    <scope>NUCLEOTIDE SEQUENCE [LARGE SCALE GENOMIC DNA]</scope>
</reference>
<dbReference type="InterPro" id="IPR028098">
    <property type="entry name" value="Glyco_trans_4-like_N"/>
</dbReference>